<protein>
    <submittedName>
        <fullName evidence="2">Putative retrovirus-related Pol polyprotein from transposon TNT 1-94</fullName>
    </submittedName>
</protein>
<organism evidence="2">
    <name type="scientific">Tanacetum cinerariifolium</name>
    <name type="common">Dalmatian daisy</name>
    <name type="synonym">Chrysanthemum cinerariifolium</name>
    <dbReference type="NCBI Taxonomy" id="118510"/>
    <lineage>
        <taxon>Eukaryota</taxon>
        <taxon>Viridiplantae</taxon>
        <taxon>Streptophyta</taxon>
        <taxon>Embryophyta</taxon>
        <taxon>Tracheophyta</taxon>
        <taxon>Spermatophyta</taxon>
        <taxon>Magnoliopsida</taxon>
        <taxon>eudicotyledons</taxon>
        <taxon>Gunneridae</taxon>
        <taxon>Pentapetalae</taxon>
        <taxon>asterids</taxon>
        <taxon>campanulids</taxon>
        <taxon>Asterales</taxon>
        <taxon>Asteraceae</taxon>
        <taxon>Asteroideae</taxon>
        <taxon>Anthemideae</taxon>
        <taxon>Anthemidinae</taxon>
        <taxon>Tanacetum</taxon>
    </lineage>
</organism>
<reference evidence="2" key="1">
    <citation type="journal article" date="2019" name="Sci. Rep.">
        <title>Draft genome of Tanacetum cinerariifolium, the natural source of mosquito coil.</title>
        <authorList>
            <person name="Yamashiro T."/>
            <person name="Shiraishi A."/>
            <person name="Satake H."/>
            <person name="Nakayama K."/>
        </authorList>
    </citation>
    <scope>NUCLEOTIDE SEQUENCE</scope>
</reference>
<evidence type="ECO:0000256" key="1">
    <source>
        <dbReference type="SAM" id="MobiDB-lite"/>
    </source>
</evidence>
<accession>A0A699T8M6</accession>
<feature type="region of interest" description="Disordered" evidence="1">
    <location>
        <begin position="1"/>
        <end position="30"/>
    </location>
</feature>
<evidence type="ECO:0000313" key="2">
    <source>
        <dbReference type="EMBL" id="GFD05336.1"/>
    </source>
</evidence>
<sequence>MAQMRRDIAFGANADSLYGANAASDSSNLTKENLNDQVVLEDSLENLANDSIVLGHGLSSEITQSLGGSSDRSEWSKNSESFEDSENSDEKGSKDEASSEEGGSETPHVQRSSRDSRAPVRYSTLPNYLLPTENGKPESYSKVLCSKESVQWKKDINEEMVLLKKNQTWSLVRLPAGKKALQSK</sequence>
<proteinExistence type="predicted"/>
<dbReference type="AlphaFoldDB" id="A0A699T8M6"/>
<gene>
    <name evidence="2" type="ORF">Tci_877305</name>
</gene>
<feature type="region of interest" description="Disordered" evidence="1">
    <location>
        <begin position="61"/>
        <end position="140"/>
    </location>
</feature>
<dbReference type="EMBL" id="BKCJ011217690">
    <property type="protein sequence ID" value="GFD05336.1"/>
    <property type="molecule type" value="Genomic_DNA"/>
</dbReference>
<feature type="compositionally biased region" description="Polar residues" evidence="1">
    <location>
        <begin position="61"/>
        <end position="70"/>
    </location>
</feature>
<name>A0A699T8M6_TANCI</name>
<feature type="compositionally biased region" description="Basic and acidic residues" evidence="1">
    <location>
        <begin position="88"/>
        <end position="97"/>
    </location>
</feature>
<comment type="caution">
    <text evidence="2">The sequence shown here is derived from an EMBL/GenBank/DDBJ whole genome shotgun (WGS) entry which is preliminary data.</text>
</comment>